<name>A0A2A2EWS1_9GAMM</name>
<keyword evidence="3" id="KW-0489">Methyltransferase</keyword>
<accession>A0A2A2EWS1</accession>
<dbReference type="RefSeq" id="WP_095621196.1">
    <property type="nucleotide sequence ID" value="NZ_NSKB01000004.1"/>
</dbReference>
<evidence type="ECO:0000313" key="3">
    <source>
        <dbReference type="EMBL" id="PAU76807.1"/>
    </source>
</evidence>
<dbReference type="OrthoDB" id="9774591at2"/>
<protein>
    <submittedName>
        <fullName evidence="3">Aminomethyltransferase</fullName>
    </submittedName>
</protein>
<dbReference type="Proteomes" id="UP000217771">
    <property type="component" value="Unassembled WGS sequence"/>
</dbReference>
<dbReference type="PANTHER" id="PTHR31527">
    <property type="entry name" value="RE64534P"/>
    <property type="match status" value="1"/>
</dbReference>
<feature type="region of interest" description="Disordered" evidence="1">
    <location>
        <begin position="1"/>
        <end position="36"/>
    </location>
</feature>
<comment type="caution">
    <text evidence="3">The sequence shown here is derived from an EMBL/GenBank/DDBJ whole genome shotgun (WGS) entry which is preliminary data.</text>
</comment>
<proteinExistence type="predicted"/>
<dbReference type="PANTHER" id="PTHR31527:SF0">
    <property type="entry name" value="RE64534P"/>
    <property type="match status" value="1"/>
</dbReference>
<organism evidence="3 4">
    <name type="scientific">Halomonas salipaludis</name>
    <dbReference type="NCBI Taxonomy" id="2032625"/>
    <lineage>
        <taxon>Bacteria</taxon>
        <taxon>Pseudomonadati</taxon>
        <taxon>Pseudomonadota</taxon>
        <taxon>Gammaproteobacteria</taxon>
        <taxon>Oceanospirillales</taxon>
        <taxon>Halomonadaceae</taxon>
        <taxon>Halomonas</taxon>
    </lineage>
</organism>
<dbReference type="AlphaFoldDB" id="A0A2A2EWS1"/>
<feature type="domain" description="DUF1989" evidence="2">
    <location>
        <begin position="46"/>
        <end position="210"/>
    </location>
</feature>
<dbReference type="GO" id="GO:0032259">
    <property type="term" value="P:methylation"/>
    <property type="evidence" value="ECO:0007669"/>
    <property type="project" value="UniProtKB-KW"/>
</dbReference>
<gene>
    <name evidence="3" type="ORF">CK498_12585</name>
</gene>
<dbReference type="InterPro" id="IPR018959">
    <property type="entry name" value="DUF1989"/>
</dbReference>
<evidence type="ECO:0000259" key="2">
    <source>
        <dbReference type="Pfam" id="PF09347"/>
    </source>
</evidence>
<sequence length="239" mass="26487">MSSKPTFDHARIEQLPRSNSEPCGHNHTLETPISADGTPVLGERYEVAARGGRAVRLKQGQTIRIINTHGTQVCDTWAFSSDNLNEFMSWEHGRAWLSGLIPQVGDPLMSNRRRPIMTLTADTSPGIHDTLMAACDLFRYMTLGVEGYHDNCADNLRLALKAIGIDAPEVPQPLNLWMNIPVNTQMKVDWCPPVSKPGDYVELRAEMDCIVAMSSCPQDIIPINGEDCVPVEVHFDVHA</sequence>
<reference evidence="3 4" key="1">
    <citation type="submission" date="2017-08" db="EMBL/GenBank/DDBJ databases">
        <title>Halomonas alkalisoli sp. nov., isolated from saline alkaline soil.</title>
        <authorList>
            <person name="Wang D."/>
            <person name="Zhang G."/>
        </authorList>
    </citation>
    <scope>NUCLEOTIDE SEQUENCE [LARGE SCALE GENOMIC DNA]</scope>
    <source>
        <strain evidence="3 4">WRN001</strain>
    </source>
</reference>
<dbReference type="Pfam" id="PF09347">
    <property type="entry name" value="DUF1989"/>
    <property type="match status" value="1"/>
</dbReference>
<keyword evidence="3" id="KW-0808">Transferase</keyword>
<dbReference type="EMBL" id="NSKB01000004">
    <property type="protein sequence ID" value="PAU76807.1"/>
    <property type="molecule type" value="Genomic_DNA"/>
</dbReference>
<dbReference type="GO" id="GO:0008168">
    <property type="term" value="F:methyltransferase activity"/>
    <property type="evidence" value="ECO:0007669"/>
    <property type="project" value="UniProtKB-KW"/>
</dbReference>
<feature type="compositionally biased region" description="Basic and acidic residues" evidence="1">
    <location>
        <begin position="1"/>
        <end position="14"/>
    </location>
</feature>
<evidence type="ECO:0000313" key="4">
    <source>
        <dbReference type="Proteomes" id="UP000217771"/>
    </source>
</evidence>
<keyword evidence="4" id="KW-1185">Reference proteome</keyword>
<evidence type="ECO:0000256" key="1">
    <source>
        <dbReference type="SAM" id="MobiDB-lite"/>
    </source>
</evidence>